<feature type="compositionally biased region" description="Basic and acidic residues" evidence="1">
    <location>
        <begin position="37"/>
        <end position="54"/>
    </location>
</feature>
<evidence type="ECO:0000313" key="2">
    <source>
        <dbReference type="EMBL" id="CAI9729102.1"/>
    </source>
</evidence>
<reference evidence="2" key="1">
    <citation type="submission" date="2023-08" db="EMBL/GenBank/DDBJ databases">
        <authorList>
            <person name="Alioto T."/>
            <person name="Alioto T."/>
            <person name="Gomez Garrido J."/>
        </authorList>
    </citation>
    <scope>NUCLEOTIDE SEQUENCE</scope>
</reference>
<dbReference type="Proteomes" id="UP001162480">
    <property type="component" value="Chromosome 10"/>
</dbReference>
<organism evidence="2 3">
    <name type="scientific">Octopus vulgaris</name>
    <name type="common">Common octopus</name>
    <dbReference type="NCBI Taxonomy" id="6645"/>
    <lineage>
        <taxon>Eukaryota</taxon>
        <taxon>Metazoa</taxon>
        <taxon>Spiralia</taxon>
        <taxon>Lophotrochozoa</taxon>
        <taxon>Mollusca</taxon>
        <taxon>Cephalopoda</taxon>
        <taxon>Coleoidea</taxon>
        <taxon>Octopodiformes</taxon>
        <taxon>Octopoda</taxon>
        <taxon>Incirrata</taxon>
        <taxon>Octopodidae</taxon>
        <taxon>Octopus</taxon>
    </lineage>
</organism>
<proteinExistence type="predicted"/>
<keyword evidence="3" id="KW-1185">Reference proteome</keyword>
<protein>
    <submittedName>
        <fullName evidence="2">Uncharacterized protein</fullName>
    </submittedName>
</protein>
<feature type="region of interest" description="Disordered" evidence="1">
    <location>
        <begin position="35"/>
        <end position="62"/>
    </location>
</feature>
<evidence type="ECO:0000256" key="1">
    <source>
        <dbReference type="SAM" id="MobiDB-lite"/>
    </source>
</evidence>
<sequence length="149" mass="17719">MRYRRKSNRIISARPRNGVLNYKQMNMVINTGLAETKNTDMPRKRHEDEKEGKTTARGGFRSKKQQVQERFHRWVFLLRFPLSYFIHTFLVHRDTCRKRGVGLRLNVRLVVCLPYSPFHIVRRKEIITILRLTPKSFLNPDVIVVLLTS</sequence>
<dbReference type="AlphaFoldDB" id="A0AA36B8S0"/>
<gene>
    <name evidence="2" type="ORF">OCTVUL_1B019350</name>
</gene>
<evidence type="ECO:0000313" key="3">
    <source>
        <dbReference type="Proteomes" id="UP001162480"/>
    </source>
</evidence>
<name>A0AA36B8S0_OCTVU</name>
<dbReference type="EMBL" id="OX597823">
    <property type="protein sequence ID" value="CAI9729102.1"/>
    <property type="molecule type" value="Genomic_DNA"/>
</dbReference>
<accession>A0AA36B8S0</accession>